<name>A0A7W8G972_9SPIR</name>
<reference evidence="10 11" key="1">
    <citation type="submission" date="2020-08" db="EMBL/GenBank/DDBJ databases">
        <title>Genomic Encyclopedia of Type Strains, Phase IV (KMG-IV): sequencing the most valuable type-strain genomes for metagenomic binning, comparative biology and taxonomic classification.</title>
        <authorList>
            <person name="Goeker M."/>
        </authorList>
    </citation>
    <scope>NUCLEOTIDE SEQUENCE [LARGE SCALE GENOMIC DNA]</scope>
    <source>
        <strain evidence="10 11">DSM 103462</strain>
    </source>
</reference>
<dbReference type="CDD" id="cd03262">
    <property type="entry name" value="ABC_HisP_GlnQ"/>
    <property type="match status" value="1"/>
</dbReference>
<protein>
    <submittedName>
        <fullName evidence="10">Polar amino acid transport system ATP-binding protein</fullName>
    </submittedName>
</protein>
<dbReference type="InterPro" id="IPR027417">
    <property type="entry name" value="P-loop_NTPase"/>
</dbReference>
<dbReference type="InterPro" id="IPR030679">
    <property type="entry name" value="ABC_ATPase_HisP-typ"/>
</dbReference>
<gene>
    <name evidence="10" type="ORF">HNP76_001545</name>
</gene>
<dbReference type="PANTHER" id="PTHR43166">
    <property type="entry name" value="AMINO ACID IMPORT ATP-BINDING PROTEIN"/>
    <property type="match status" value="1"/>
</dbReference>
<comment type="subcellular location">
    <subcellularLocation>
        <location evidence="1">Cell membrane</location>
        <topology evidence="1">Peripheral membrane protein</topology>
    </subcellularLocation>
</comment>
<dbReference type="InterPro" id="IPR003439">
    <property type="entry name" value="ABC_transporter-like_ATP-bd"/>
</dbReference>
<keyword evidence="8" id="KW-0472">Membrane</keyword>
<dbReference type="AlphaFoldDB" id="A0A7W8G972"/>
<dbReference type="EMBL" id="JACHFQ010000004">
    <property type="protein sequence ID" value="MBB5226177.1"/>
    <property type="molecule type" value="Genomic_DNA"/>
</dbReference>
<evidence type="ECO:0000256" key="2">
    <source>
        <dbReference type="ARBA" id="ARBA00005417"/>
    </source>
</evidence>
<dbReference type="PROSITE" id="PS50893">
    <property type="entry name" value="ABC_TRANSPORTER_2"/>
    <property type="match status" value="1"/>
</dbReference>
<sequence>MAIISVKNIKKTFSDNVPVLKDISFDVEQGEILGIIGPSGSGKSTMLRCIAQLESVDDGSIFVCGQPIVQNGKYADKKELRKIGLNLGFVFQNFNLFPHMSVLQNIVDAQVHVLKTPKDEAIAVARKLLADVGLSEKENAYPCELSGGQQQRVSIARSLALKPKVLLFDEPTSALDPELTGEILAVIKKLADEKMTMIVVTHEMSFARDISDKIIFMADGVIVEQGEPKSLISNPQTDRLRDFLKRFNHRETVAGGEKTCETSF</sequence>
<feature type="domain" description="ABC transporter" evidence="9">
    <location>
        <begin position="4"/>
        <end position="244"/>
    </location>
</feature>
<keyword evidence="7" id="KW-0029">Amino-acid transport</keyword>
<dbReference type="SUPFAM" id="SSF52540">
    <property type="entry name" value="P-loop containing nucleoside triphosphate hydrolases"/>
    <property type="match status" value="1"/>
</dbReference>
<dbReference type="SMART" id="SM00382">
    <property type="entry name" value="AAA"/>
    <property type="match status" value="1"/>
</dbReference>
<keyword evidence="4" id="KW-1003">Cell membrane</keyword>
<dbReference type="FunFam" id="3.40.50.300:FF:000020">
    <property type="entry name" value="Amino acid ABC transporter ATP-binding component"/>
    <property type="match status" value="1"/>
</dbReference>
<keyword evidence="6 10" id="KW-0067">ATP-binding</keyword>
<dbReference type="GO" id="GO:0016887">
    <property type="term" value="F:ATP hydrolysis activity"/>
    <property type="evidence" value="ECO:0007669"/>
    <property type="project" value="InterPro"/>
</dbReference>
<dbReference type="InterPro" id="IPR050086">
    <property type="entry name" value="MetN_ABC_transporter-like"/>
</dbReference>
<evidence type="ECO:0000256" key="5">
    <source>
        <dbReference type="ARBA" id="ARBA00022741"/>
    </source>
</evidence>
<dbReference type="InterPro" id="IPR017871">
    <property type="entry name" value="ABC_transporter-like_CS"/>
</dbReference>
<dbReference type="RefSeq" id="WP_184659184.1">
    <property type="nucleotide sequence ID" value="NZ_CP031518.1"/>
</dbReference>
<evidence type="ECO:0000256" key="8">
    <source>
        <dbReference type="ARBA" id="ARBA00023136"/>
    </source>
</evidence>
<dbReference type="InterPro" id="IPR003593">
    <property type="entry name" value="AAA+_ATPase"/>
</dbReference>
<dbReference type="Pfam" id="PF00005">
    <property type="entry name" value="ABC_tran"/>
    <property type="match status" value="1"/>
</dbReference>
<evidence type="ECO:0000256" key="1">
    <source>
        <dbReference type="ARBA" id="ARBA00004202"/>
    </source>
</evidence>
<dbReference type="PIRSF" id="PIRSF039085">
    <property type="entry name" value="ABC_ATPase_HisP"/>
    <property type="match status" value="1"/>
</dbReference>
<evidence type="ECO:0000256" key="6">
    <source>
        <dbReference type="ARBA" id="ARBA00022840"/>
    </source>
</evidence>
<evidence type="ECO:0000259" key="9">
    <source>
        <dbReference type="PROSITE" id="PS50893"/>
    </source>
</evidence>
<dbReference type="Proteomes" id="UP000518887">
    <property type="component" value="Unassembled WGS sequence"/>
</dbReference>
<dbReference type="GO" id="GO:0005886">
    <property type="term" value="C:plasma membrane"/>
    <property type="evidence" value="ECO:0007669"/>
    <property type="project" value="UniProtKB-SubCell"/>
</dbReference>
<evidence type="ECO:0000313" key="10">
    <source>
        <dbReference type="EMBL" id="MBB5226177.1"/>
    </source>
</evidence>
<evidence type="ECO:0000313" key="11">
    <source>
        <dbReference type="Proteomes" id="UP000518887"/>
    </source>
</evidence>
<dbReference type="PROSITE" id="PS00211">
    <property type="entry name" value="ABC_TRANSPORTER_1"/>
    <property type="match status" value="1"/>
</dbReference>
<evidence type="ECO:0000256" key="3">
    <source>
        <dbReference type="ARBA" id="ARBA00022448"/>
    </source>
</evidence>
<evidence type="ECO:0000256" key="7">
    <source>
        <dbReference type="ARBA" id="ARBA00022970"/>
    </source>
</evidence>
<evidence type="ECO:0000256" key="4">
    <source>
        <dbReference type="ARBA" id="ARBA00022475"/>
    </source>
</evidence>
<dbReference type="GO" id="GO:0005524">
    <property type="term" value="F:ATP binding"/>
    <property type="evidence" value="ECO:0007669"/>
    <property type="project" value="UniProtKB-KW"/>
</dbReference>
<proteinExistence type="inferred from homology"/>
<keyword evidence="5" id="KW-0547">Nucleotide-binding</keyword>
<dbReference type="Gene3D" id="3.40.50.300">
    <property type="entry name" value="P-loop containing nucleotide triphosphate hydrolases"/>
    <property type="match status" value="1"/>
</dbReference>
<dbReference type="PANTHER" id="PTHR43166:SF9">
    <property type="entry name" value="GLUTAMATE_ASPARTATE IMPORT ATP-BINDING PROTEIN GLTL"/>
    <property type="match status" value="1"/>
</dbReference>
<organism evidence="10 11">
    <name type="scientific">Treponema ruminis</name>
    <dbReference type="NCBI Taxonomy" id="744515"/>
    <lineage>
        <taxon>Bacteria</taxon>
        <taxon>Pseudomonadati</taxon>
        <taxon>Spirochaetota</taxon>
        <taxon>Spirochaetia</taxon>
        <taxon>Spirochaetales</taxon>
        <taxon>Treponemataceae</taxon>
        <taxon>Treponema</taxon>
    </lineage>
</organism>
<comment type="similarity">
    <text evidence="2">Belongs to the ABC transporter superfamily.</text>
</comment>
<keyword evidence="3" id="KW-0813">Transport</keyword>
<dbReference type="GO" id="GO:0015424">
    <property type="term" value="F:ABC-type amino acid transporter activity"/>
    <property type="evidence" value="ECO:0007669"/>
    <property type="project" value="InterPro"/>
</dbReference>
<accession>A0A7W8G972</accession>
<comment type="caution">
    <text evidence="10">The sequence shown here is derived from an EMBL/GenBank/DDBJ whole genome shotgun (WGS) entry which is preliminary data.</text>
</comment>
<keyword evidence="11" id="KW-1185">Reference proteome</keyword>